<gene>
    <name evidence="2" type="ORF">RI543_004990</name>
</gene>
<dbReference type="AlphaFoldDB" id="A0AAN8A6E2"/>
<dbReference type="InterPro" id="IPR027521">
    <property type="entry name" value="Usb1"/>
</dbReference>
<evidence type="ECO:0000313" key="3">
    <source>
        <dbReference type="Proteomes" id="UP001306508"/>
    </source>
</evidence>
<sequence length="268" mass="31189">MDLLGGYSSESECETETEIEEDKISQQFDTSLINRKLLDKYHIKPTTSLKRTRSGHLMKTRFWTSFIYIDWRLTSKDRQILSRYLNYYNNQYGKYGIEFRPLFYSDLGTPLNLHVSLSPNLKFSTEFERDKFFDNLKKNLTLKMSKSFTISLERHPVLMNTPGSLATFLTLPIDSNTLLNYIKPLFNEIATLWNSRDNIAGSPQPELFLTESFINKAHVSVAKTWSKIPQNARSLLLPPLDTPLIIPEDHRVQYDKDRESLTLNISFS</sequence>
<proteinExistence type="predicted"/>
<dbReference type="EMBL" id="JAWIZZ010000071">
    <property type="protein sequence ID" value="KAK5773681.1"/>
    <property type="molecule type" value="Genomic_DNA"/>
</dbReference>
<keyword evidence="3" id="KW-1185">Reference proteome</keyword>
<dbReference type="Gene3D" id="3.90.1140.10">
    <property type="entry name" value="Cyclic phosphodiesterase"/>
    <property type="match status" value="1"/>
</dbReference>
<reference evidence="3" key="1">
    <citation type="submission" date="2023-07" db="EMBL/GenBank/DDBJ databases">
        <title>A draft genome of Kazachstania heterogenica Y-27499.</title>
        <authorList>
            <person name="Donic C."/>
            <person name="Kralova J.S."/>
            <person name="Fidel L."/>
            <person name="Ben-Dor S."/>
            <person name="Jung S."/>
        </authorList>
    </citation>
    <scope>NUCLEOTIDE SEQUENCE [LARGE SCALE GENOMIC DNA]</scope>
    <source>
        <strain evidence="3">Y27499</strain>
    </source>
</reference>
<feature type="region of interest" description="Disordered" evidence="1">
    <location>
        <begin position="1"/>
        <end position="20"/>
    </location>
</feature>
<comment type="caution">
    <text evidence="2">The sequence shown here is derived from an EMBL/GenBank/DDBJ whole genome shotgun (WGS) entry which is preliminary data.</text>
</comment>
<protein>
    <recommendedName>
        <fullName evidence="4">U6 snRNA phosphodiesterase</fullName>
    </recommendedName>
</protein>
<dbReference type="GO" id="GO:0034477">
    <property type="term" value="P:U6 snRNA 3'-end processing"/>
    <property type="evidence" value="ECO:0007669"/>
    <property type="project" value="InterPro"/>
</dbReference>
<dbReference type="Pfam" id="PF09749">
    <property type="entry name" value="HVSL"/>
    <property type="match status" value="1"/>
</dbReference>
<dbReference type="GO" id="GO:0004518">
    <property type="term" value="F:nuclease activity"/>
    <property type="evidence" value="ECO:0007669"/>
    <property type="project" value="InterPro"/>
</dbReference>
<evidence type="ECO:0000256" key="1">
    <source>
        <dbReference type="SAM" id="MobiDB-lite"/>
    </source>
</evidence>
<organism evidence="2 3">
    <name type="scientific">Arxiozyma heterogenica</name>
    <dbReference type="NCBI Taxonomy" id="278026"/>
    <lineage>
        <taxon>Eukaryota</taxon>
        <taxon>Fungi</taxon>
        <taxon>Dikarya</taxon>
        <taxon>Ascomycota</taxon>
        <taxon>Saccharomycotina</taxon>
        <taxon>Saccharomycetes</taxon>
        <taxon>Saccharomycetales</taxon>
        <taxon>Saccharomycetaceae</taxon>
        <taxon>Arxiozyma</taxon>
    </lineage>
</organism>
<evidence type="ECO:0000313" key="2">
    <source>
        <dbReference type="EMBL" id="KAK5773681.1"/>
    </source>
</evidence>
<accession>A0AAN8A6E2</accession>
<evidence type="ECO:0008006" key="4">
    <source>
        <dbReference type="Google" id="ProtNLM"/>
    </source>
</evidence>
<dbReference type="Proteomes" id="UP001306508">
    <property type="component" value="Unassembled WGS sequence"/>
</dbReference>
<name>A0AAN8A6E2_9SACH</name>
<feature type="compositionally biased region" description="Acidic residues" evidence="1">
    <location>
        <begin position="11"/>
        <end position="20"/>
    </location>
</feature>